<comment type="caution">
    <text evidence="2">The sequence shown here is derived from an EMBL/GenBank/DDBJ whole genome shotgun (WGS) entry which is preliminary data.</text>
</comment>
<proteinExistence type="predicted"/>
<organism evidence="2 3">
    <name type="scientific">Neocucurbitaria cava</name>
    <dbReference type="NCBI Taxonomy" id="798079"/>
    <lineage>
        <taxon>Eukaryota</taxon>
        <taxon>Fungi</taxon>
        <taxon>Dikarya</taxon>
        <taxon>Ascomycota</taxon>
        <taxon>Pezizomycotina</taxon>
        <taxon>Dothideomycetes</taxon>
        <taxon>Pleosporomycetidae</taxon>
        <taxon>Pleosporales</taxon>
        <taxon>Pleosporineae</taxon>
        <taxon>Cucurbitariaceae</taxon>
        <taxon>Neocucurbitaria</taxon>
    </lineage>
</organism>
<dbReference type="Proteomes" id="UP001140560">
    <property type="component" value="Unassembled WGS sequence"/>
</dbReference>
<reference evidence="2" key="1">
    <citation type="submission" date="2022-10" db="EMBL/GenBank/DDBJ databases">
        <title>Tapping the CABI collections for fungal endophytes: first genome assemblies for Collariella, Neodidymelliopsis, Ascochyta clinopodiicola, Didymella pomorum, Didymosphaeria variabile, Neocosmospora piperis and Neocucurbitaria cava.</title>
        <authorList>
            <person name="Hill R."/>
        </authorList>
    </citation>
    <scope>NUCLEOTIDE SEQUENCE</scope>
    <source>
        <strain evidence="2">IMI 356814</strain>
    </source>
</reference>
<feature type="compositionally biased region" description="Low complexity" evidence="1">
    <location>
        <begin position="30"/>
        <end position="39"/>
    </location>
</feature>
<evidence type="ECO:0000256" key="1">
    <source>
        <dbReference type="SAM" id="MobiDB-lite"/>
    </source>
</evidence>
<protein>
    <submittedName>
        <fullName evidence="2">Uncharacterized protein</fullName>
    </submittedName>
</protein>
<name>A0A9W9CLG2_9PLEO</name>
<dbReference type="AlphaFoldDB" id="A0A9W9CLG2"/>
<feature type="compositionally biased region" description="Polar residues" evidence="1">
    <location>
        <begin position="48"/>
        <end position="57"/>
    </location>
</feature>
<dbReference type="EMBL" id="JAPEUY010000010">
    <property type="protein sequence ID" value="KAJ4368820.1"/>
    <property type="molecule type" value="Genomic_DNA"/>
</dbReference>
<feature type="region of interest" description="Disordered" evidence="1">
    <location>
        <begin position="1"/>
        <end position="63"/>
    </location>
</feature>
<gene>
    <name evidence="2" type="ORF">N0V83_005902</name>
</gene>
<evidence type="ECO:0000313" key="2">
    <source>
        <dbReference type="EMBL" id="KAJ4368820.1"/>
    </source>
</evidence>
<dbReference type="OrthoDB" id="5305306at2759"/>
<sequence>MADIVETDGGVSNGGKSIHHPRDMRENQATSSTSDGSGDTLHEETAHDASSNGEGATSLSSPLSPVLGLDNLTIDEDAARFYKGGTQRYTSPFHRGAKTSHDSTPYGFSRQDIARKGTNSRSVAPHNPRNGAAGYRNSRTWMSRDQQAQQEFMVVRNAMRRLFKYSEVAQWKLPDYIAHREAMVASQAARLAEQVKVKEEARTTTPISQEVQHNLRKWGLQGNFDECGNFGRVLGERTIWCTDWMNGKDEIAPWPSMAEMKWEGDDRAKTGVGRFLPFPREEGPPSLLWSQLPCVDQYLMDQVARIPTMEDIYLPVDDQIEPDHEYLWSKDLEKEMYALLDS</sequence>
<evidence type="ECO:0000313" key="3">
    <source>
        <dbReference type="Proteomes" id="UP001140560"/>
    </source>
</evidence>
<keyword evidence="3" id="KW-1185">Reference proteome</keyword>
<feature type="region of interest" description="Disordered" evidence="1">
    <location>
        <begin position="87"/>
        <end position="137"/>
    </location>
</feature>
<accession>A0A9W9CLG2</accession>